<accession>A0A8H7ZQC2</accession>
<organism evidence="3 4">
    <name type="scientific">Olpidium bornovanus</name>
    <dbReference type="NCBI Taxonomy" id="278681"/>
    <lineage>
        <taxon>Eukaryota</taxon>
        <taxon>Fungi</taxon>
        <taxon>Fungi incertae sedis</taxon>
        <taxon>Olpidiomycota</taxon>
        <taxon>Olpidiomycotina</taxon>
        <taxon>Olpidiomycetes</taxon>
        <taxon>Olpidiales</taxon>
        <taxon>Olpidiaceae</taxon>
        <taxon>Olpidium</taxon>
    </lineage>
</organism>
<dbReference type="Pfam" id="PF04857">
    <property type="entry name" value="CAF1"/>
    <property type="match status" value="1"/>
</dbReference>
<protein>
    <submittedName>
        <fullName evidence="3">Uncharacterized protein</fullName>
    </submittedName>
</protein>
<evidence type="ECO:0000313" key="3">
    <source>
        <dbReference type="EMBL" id="KAG5457249.1"/>
    </source>
</evidence>
<evidence type="ECO:0000256" key="1">
    <source>
        <dbReference type="ARBA" id="ARBA00008372"/>
    </source>
</evidence>
<evidence type="ECO:0000313" key="4">
    <source>
        <dbReference type="Proteomes" id="UP000673691"/>
    </source>
</evidence>
<dbReference type="InterPro" id="IPR006941">
    <property type="entry name" value="RNase_CAF1"/>
</dbReference>
<keyword evidence="4" id="KW-1185">Reference proteome</keyword>
<evidence type="ECO:0000256" key="2">
    <source>
        <dbReference type="SAM" id="MobiDB-lite"/>
    </source>
</evidence>
<comment type="similarity">
    <text evidence="1">Belongs to the CAF1 family.</text>
</comment>
<feature type="region of interest" description="Disordered" evidence="2">
    <location>
        <begin position="106"/>
        <end position="128"/>
    </location>
</feature>
<proteinExistence type="inferred from homology"/>
<feature type="region of interest" description="Disordered" evidence="2">
    <location>
        <begin position="11"/>
        <end position="53"/>
    </location>
</feature>
<reference evidence="3 4" key="1">
    <citation type="journal article" name="Sci. Rep.">
        <title>Genome-scale phylogenetic analyses confirm Olpidium as the closest living zoosporic fungus to the non-flagellated, terrestrial fungi.</title>
        <authorList>
            <person name="Chang Y."/>
            <person name="Rochon D."/>
            <person name="Sekimoto S."/>
            <person name="Wang Y."/>
            <person name="Chovatia M."/>
            <person name="Sandor L."/>
            <person name="Salamov A."/>
            <person name="Grigoriev I.V."/>
            <person name="Stajich J.E."/>
            <person name="Spatafora J.W."/>
        </authorList>
    </citation>
    <scope>NUCLEOTIDE SEQUENCE [LARGE SCALE GENOMIC DNA]</scope>
    <source>
        <strain evidence="3">S191</strain>
    </source>
</reference>
<feature type="non-terminal residue" evidence="3">
    <location>
        <position position="1"/>
    </location>
</feature>
<dbReference type="OrthoDB" id="1432093at2759"/>
<dbReference type="InterPro" id="IPR012337">
    <property type="entry name" value="RNaseH-like_sf"/>
</dbReference>
<dbReference type="PANTHER" id="PTHR15092:SF22">
    <property type="entry name" value="POLY(A)-SPECIFIC RIBONUCLEASE PNLDC1"/>
    <property type="match status" value="1"/>
</dbReference>
<dbReference type="InterPro" id="IPR036397">
    <property type="entry name" value="RNaseH_sf"/>
</dbReference>
<comment type="caution">
    <text evidence="3">The sequence shown here is derived from an EMBL/GenBank/DDBJ whole genome shotgun (WGS) entry which is preliminary data.</text>
</comment>
<dbReference type="Gene3D" id="3.30.420.10">
    <property type="entry name" value="Ribonuclease H-like superfamily/Ribonuclease H"/>
    <property type="match status" value="1"/>
</dbReference>
<dbReference type="InterPro" id="IPR051181">
    <property type="entry name" value="CAF1_poly(A)_ribonucleases"/>
</dbReference>
<dbReference type="AlphaFoldDB" id="A0A8H7ZQC2"/>
<gene>
    <name evidence="3" type="ORF">BJ554DRAFT_2788</name>
</gene>
<dbReference type="EMBL" id="JAEFCI010010373">
    <property type="protein sequence ID" value="KAG5457249.1"/>
    <property type="molecule type" value="Genomic_DNA"/>
</dbReference>
<name>A0A8H7ZQC2_9FUNG</name>
<dbReference type="GO" id="GO:0003723">
    <property type="term" value="F:RNA binding"/>
    <property type="evidence" value="ECO:0007669"/>
    <property type="project" value="TreeGrafter"/>
</dbReference>
<dbReference type="SUPFAM" id="SSF53098">
    <property type="entry name" value="Ribonuclease H-like"/>
    <property type="match status" value="2"/>
</dbReference>
<sequence>IWHALLSAGKVRQPQNRRTDRTGRVPRRRPRLRGAEETSLPPTFRHGRPLQPGPQGVCLSSMEVLRGTYLESLPLIKQAIEESDFVAIDTEFTGGPQRGLEITAESTRRERRCLSRAGDGSRSPRSAAYGRRQISRYDDLGLRYSKLRDAAQAFRVVQFGLAAFRYEAEEGSGGVAGSPGRWVSRTFNFYIFTDENDENSGESAHRVFSCQPSSLLFLSESGFDFNKLLQQGTRRRIFEFSDRSP</sequence>
<dbReference type="PANTHER" id="PTHR15092">
    <property type="entry name" value="POLY A -SPECIFIC RIBONUCLEASE/TARGET OF EGR1, MEMBER 1"/>
    <property type="match status" value="1"/>
</dbReference>
<dbReference type="Proteomes" id="UP000673691">
    <property type="component" value="Unassembled WGS sequence"/>
</dbReference>
<dbReference type="GO" id="GO:0000175">
    <property type="term" value="F:3'-5'-RNA exonuclease activity"/>
    <property type="evidence" value="ECO:0007669"/>
    <property type="project" value="TreeGrafter"/>
</dbReference>